<protein>
    <submittedName>
        <fullName evidence="2">Uncharacterized protein</fullName>
    </submittedName>
</protein>
<reference evidence="2" key="1">
    <citation type="journal article" date="2013" name="PLoS Genet.">
        <title>Comparative genome structure, secondary metabolite, and effector coding capacity across Cochliobolus pathogens.</title>
        <authorList>
            <person name="Condon B.J."/>
            <person name="Leng Y."/>
            <person name="Wu D."/>
            <person name="Bushley K.E."/>
            <person name="Ohm R.A."/>
            <person name="Otillar R."/>
            <person name="Martin J."/>
            <person name="Schackwitz W."/>
            <person name="Grimwood J."/>
            <person name="MohdZainudin N."/>
            <person name="Xue C."/>
            <person name="Wang R."/>
            <person name="Manning V.A."/>
            <person name="Dhillon B."/>
            <person name="Tu Z.J."/>
            <person name="Steffenson B.J."/>
            <person name="Salamov A."/>
            <person name="Sun H."/>
            <person name="Lowry S."/>
            <person name="LaButti K."/>
            <person name="Han J."/>
            <person name="Copeland A."/>
            <person name="Lindquist E."/>
            <person name="Barry K."/>
            <person name="Schmutz J."/>
            <person name="Baker S.E."/>
            <person name="Ciuffetti L.M."/>
            <person name="Grigoriev I.V."/>
            <person name="Zhong S."/>
            <person name="Turgeon B.G."/>
        </authorList>
    </citation>
    <scope>NUCLEOTIDE SEQUENCE [LARGE SCALE GENOMIC DNA]</scope>
    <source>
        <strain evidence="2">FI3</strain>
    </source>
</reference>
<proteinExistence type="predicted"/>
<evidence type="ECO:0000313" key="2">
    <source>
        <dbReference type="EMBL" id="EUN29575.1"/>
    </source>
</evidence>
<organism evidence="2">
    <name type="scientific">Bipolaris victoriae (strain FI3)</name>
    <name type="common">Victoria blight of oats agent</name>
    <name type="synonym">Cochliobolus victoriae</name>
    <dbReference type="NCBI Taxonomy" id="930091"/>
    <lineage>
        <taxon>Eukaryota</taxon>
        <taxon>Fungi</taxon>
        <taxon>Dikarya</taxon>
        <taxon>Ascomycota</taxon>
        <taxon>Pezizomycotina</taxon>
        <taxon>Dothideomycetes</taxon>
        <taxon>Pleosporomycetidae</taxon>
        <taxon>Pleosporales</taxon>
        <taxon>Pleosporineae</taxon>
        <taxon>Pleosporaceae</taxon>
        <taxon>Bipolaris</taxon>
    </lineage>
</organism>
<dbReference type="RefSeq" id="XP_014559154.1">
    <property type="nucleotide sequence ID" value="XM_014703668.1"/>
</dbReference>
<evidence type="ECO:0000256" key="1">
    <source>
        <dbReference type="SAM" id="MobiDB-lite"/>
    </source>
</evidence>
<gene>
    <name evidence="2" type="ORF">COCVIDRAFT_72391</name>
</gene>
<feature type="compositionally biased region" description="Basic and acidic residues" evidence="1">
    <location>
        <begin position="229"/>
        <end position="243"/>
    </location>
</feature>
<dbReference type="EMBL" id="KI968712">
    <property type="protein sequence ID" value="EUN29575.1"/>
    <property type="molecule type" value="Genomic_DNA"/>
</dbReference>
<sequence>MCDTTFTFGQRGSHFFQCPSAREYTRLPPKLSRLLASPQLQTIHHLTLGFEDSFILTYRSTTGTSHTESSGPLPAELLSFIHAPNRNIPQLRCYLGPYNSSFFTHDSSSYLWQNLPPPFLSALEKNIKNGKWRDRPRIVALGADANFILITEKNTAVWDLPCYPHLRSLLEEKKKEGSGMREVQNVTLHPHRYACFLLHFKNGKLEFGNVPPHQVAGVNALLEPLRKDSEEKGTAPWMARRESSSSSSSSSSQVERPQRPSLLQQRAQLRREWGERTSEVEVRGNGVKLSFSLSVSLGG</sequence>
<dbReference type="OrthoDB" id="5149635at2759"/>
<feature type="region of interest" description="Disordered" evidence="1">
    <location>
        <begin position="229"/>
        <end position="265"/>
    </location>
</feature>
<feature type="non-terminal residue" evidence="2">
    <location>
        <position position="299"/>
    </location>
</feature>
<dbReference type="GeneID" id="26257810"/>
<dbReference type="HOGENOM" id="CLU_821515_0_0_1"/>
<accession>W7EUG1</accession>
<reference evidence="2" key="2">
    <citation type="submission" date="2014-01" db="EMBL/GenBank/DDBJ databases">
        <authorList>
            <consortium name="DOE Joint Genome Institute"/>
            <person name="Ohm R.A."/>
            <person name="Condon B.J."/>
            <person name="Leng Y."/>
            <person name="Wu D."/>
            <person name="Bushley K.E."/>
            <person name="Otillar R."/>
            <person name="Martin J."/>
            <person name="Schackwitz W."/>
            <person name="Grimwood J."/>
            <person name="MohdZainudin N."/>
            <person name="Xue C."/>
            <person name="Wang R."/>
            <person name="Manning V.A."/>
            <person name="Dhillon B."/>
            <person name="Tu Z.J."/>
            <person name="Steffenson B.J."/>
            <person name="Salamov A."/>
            <person name="Sun H."/>
            <person name="Lowry S."/>
            <person name="LaButti K."/>
            <person name="Han J."/>
            <person name="Copeland A."/>
            <person name="Lindquist E."/>
            <person name="Barry K."/>
            <person name="Schmutz J."/>
            <person name="Baker S."/>
            <person name="Ciuffetti L.M."/>
            <person name="Grigoriev I.V."/>
            <person name="Zhong S."/>
            <person name="Nordberg B.G."/>
            <person name="Cantor M.N."/>
            <person name="Hua S.X."/>
        </authorList>
    </citation>
    <scope>NUCLEOTIDE SEQUENCE</scope>
    <source>
        <strain evidence="2">FI3</strain>
    </source>
</reference>
<dbReference type="AlphaFoldDB" id="W7EUG1"/>
<name>W7EUG1_BIPV3</name>